<evidence type="ECO:0000313" key="1">
    <source>
        <dbReference type="EMBL" id="CCK75030.1"/>
    </source>
</evidence>
<evidence type="ECO:0000313" key="2">
    <source>
        <dbReference type="Proteomes" id="UP000032749"/>
    </source>
</evidence>
<name>R4YKY7_OLEAN</name>
<organism evidence="1 2">
    <name type="scientific">Oleispira antarctica RB-8</name>
    <dbReference type="NCBI Taxonomy" id="698738"/>
    <lineage>
        <taxon>Bacteria</taxon>
        <taxon>Pseudomonadati</taxon>
        <taxon>Pseudomonadota</taxon>
        <taxon>Gammaproteobacteria</taxon>
        <taxon>Oceanospirillales</taxon>
        <taxon>Oceanospirillaceae</taxon>
        <taxon>Oleispira</taxon>
    </lineage>
</organism>
<dbReference type="Proteomes" id="UP000032749">
    <property type="component" value="Chromosome"/>
</dbReference>
<accession>R4YKY7</accession>
<dbReference type="AlphaFoldDB" id="R4YKY7"/>
<reference evidence="1 2" key="1">
    <citation type="journal article" date="2013" name="Nat. Commun.">
        <title>Genome sequence and functional genomic analysis of the oil-degrading bacterium Oleispira antarctica.</title>
        <authorList>
            <person name="Kube M."/>
            <person name="Chernikova T.N."/>
            <person name="Al-Ramahi Y."/>
            <person name="Beloqui A."/>
            <person name="Lopez-Cortez N."/>
            <person name="Guazzaroni M.E."/>
            <person name="Heipieper H.J."/>
            <person name="Klages S."/>
            <person name="Kotsyurbenko O.R."/>
            <person name="Langer I."/>
            <person name="Nechitaylo T.Y."/>
            <person name="Lunsdorf H."/>
            <person name="Fernandez M."/>
            <person name="Juarez S."/>
            <person name="Ciordia S."/>
            <person name="Singer A."/>
            <person name="Kagan O."/>
            <person name="Egorova O."/>
            <person name="Petit P.A."/>
            <person name="Stogios P."/>
            <person name="Kim Y."/>
            <person name="Tchigvintsev A."/>
            <person name="Flick R."/>
            <person name="Denaro R."/>
            <person name="Genovese M."/>
            <person name="Albar J.P."/>
            <person name="Reva O.N."/>
            <person name="Martinez-Gomariz M."/>
            <person name="Tran H."/>
            <person name="Ferrer M."/>
            <person name="Savchenko A."/>
            <person name="Yakunin A.F."/>
            <person name="Yakimov M.M."/>
            <person name="Golyshina O.V."/>
            <person name="Reinhardt R."/>
            <person name="Golyshin P.N."/>
        </authorList>
    </citation>
    <scope>NUCLEOTIDE SEQUENCE [LARGE SCALE GENOMIC DNA]</scope>
</reference>
<dbReference type="HOGENOM" id="CLU_2437944_0_0_6"/>
<sequence>MGATKLSFKSKGMVNSIRVQGGHGLPPNVLAVFSNDTAGVSVEPNAVRCFVEQRILTMGDMQIFLDDSAIKQVHYFLSAQFKARDIYWGC</sequence>
<protein>
    <submittedName>
        <fullName evidence="1">Uncharacterized protein</fullName>
    </submittedName>
</protein>
<keyword evidence="2" id="KW-1185">Reference proteome</keyword>
<dbReference type="EMBL" id="FO203512">
    <property type="protein sequence ID" value="CCK75030.1"/>
    <property type="molecule type" value="Genomic_DNA"/>
</dbReference>
<gene>
    <name evidence="1" type="ORF">OLEAN_C08540</name>
</gene>
<proteinExistence type="predicted"/>
<dbReference type="KEGG" id="oai:OLEAN_C08540"/>
<dbReference type="STRING" id="698738.OLEAN_C08540"/>